<dbReference type="PANTHER" id="PTHR12174:SF73">
    <property type="entry name" value="SIGNAL PEPTIDE PEPTIDASE DOMAIN CONTAINING PROTEIN"/>
    <property type="match status" value="1"/>
</dbReference>
<feature type="transmembrane region" description="Helical" evidence="8">
    <location>
        <begin position="442"/>
        <end position="465"/>
    </location>
</feature>
<dbReference type="SMART" id="SM00730">
    <property type="entry name" value="PSN"/>
    <property type="match status" value="1"/>
</dbReference>
<comment type="subcellular location">
    <subcellularLocation>
        <location evidence="1">Endomembrane system</location>
        <topology evidence="1">Multi-pass membrane protein</topology>
    </subcellularLocation>
</comment>
<dbReference type="PANTHER" id="PTHR12174">
    <property type="entry name" value="SIGNAL PEPTIDE PEPTIDASE"/>
    <property type="match status" value="1"/>
</dbReference>
<organism evidence="9">
    <name type="scientific">Ostreococcus tauri</name>
    <name type="common">Marine green alga</name>
    <dbReference type="NCBI Taxonomy" id="70448"/>
    <lineage>
        <taxon>Eukaryota</taxon>
        <taxon>Viridiplantae</taxon>
        <taxon>Chlorophyta</taxon>
        <taxon>Mamiellophyceae</taxon>
        <taxon>Mamiellales</taxon>
        <taxon>Bathycoccaceae</taxon>
        <taxon>Ostreococcus</taxon>
    </lineage>
</organism>
<dbReference type="GO" id="GO:0042500">
    <property type="term" value="F:aspartic endopeptidase activity, intramembrane cleaving"/>
    <property type="evidence" value="ECO:0007669"/>
    <property type="project" value="InterPro"/>
</dbReference>
<evidence type="ECO:0000256" key="5">
    <source>
        <dbReference type="ARBA" id="ARBA00022989"/>
    </source>
</evidence>
<feature type="transmembrane region" description="Helical" evidence="8">
    <location>
        <begin position="79"/>
        <end position="96"/>
    </location>
</feature>
<feature type="transmembrane region" description="Helical" evidence="8">
    <location>
        <begin position="103"/>
        <end position="123"/>
    </location>
</feature>
<dbReference type="Proteomes" id="UP000195557">
    <property type="component" value="Unassembled WGS sequence"/>
</dbReference>
<feature type="transmembrane region" description="Helical" evidence="8">
    <location>
        <begin position="161"/>
        <end position="182"/>
    </location>
</feature>
<gene>
    <name evidence="9" type="ORF">BE221DRAFT_214412</name>
</gene>
<keyword evidence="3 8" id="KW-0812">Transmembrane</keyword>
<comment type="similarity">
    <text evidence="2">Belongs to the peptidase A22B family.</text>
</comment>
<feature type="transmembrane region" description="Helical" evidence="8">
    <location>
        <begin position="135"/>
        <end position="154"/>
    </location>
</feature>
<feature type="compositionally biased region" description="Low complexity" evidence="7">
    <location>
        <begin position="1"/>
        <end position="18"/>
    </location>
</feature>
<accession>A0A1Y5I3W1</accession>
<dbReference type="EMBL" id="KZ155826">
    <property type="protein sequence ID" value="OUS44141.1"/>
    <property type="molecule type" value="Genomic_DNA"/>
</dbReference>
<evidence type="ECO:0000256" key="1">
    <source>
        <dbReference type="ARBA" id="ARBA00004127"/>
    </source>
</evidence>
<keyword evidence="6 8" id="KW-0472">Membrane</keyword>
<dbReference type="GO" id="GO:0033619">
    <property type="term" value="P:membrane protein proteolysis"/>
    <property type="evidence" value="ECO:0007669"/>
    <property type="project" value="TreeGrafter"/>
</dbReference>
<feature type="transmembrane region" description="Helical" evidence="8">
    <location>
        <begin position="330"/>
        <end position="352"/>
    </location>
</feature>
<dbReference type="GO" id="GO:0098553">
    <property type="term" value="C:lumenal side of endoplasmic reticulum membrane"/>
    <property type="evidence" value="ECO:0007669"/>
    <property type="project" value="TreeGrafter"/>
</dbReference>
<dbReference type="InterPro" id="IPR006639">
    <property type="entry name" value="Preselin/SPP"/>
</dbReference>
<evidence type="ECO:0000256" key="2">
    <source>
        <dbReference type="ARBA" id="ARBA00006859"/>
    </source>
</evidence>
<evidence type="ECO:0000313" key="9">
    <source>
        <dbReference type="EMBL" id="OUS44141.1"/>
    </source>
</evidence>
<feature type="transmembrane region" description="Helical" evidence="8">
    <location>
        <begin position="471"/>
        <end position="487"/>
    </location>
</feature>
<feature type="region of interest" description="Disordered" evidence="7">
    <location>
        <begin position="1"/>
        <end position="34"/>
    </location>
</feature>
<dbReference type="eggNOG" id="KOG2443">
    <property type="taxonomic scope" value="Eukaryota"/>
</dbReference>
<evidence type="ECO:0000256" key="6">
    <source>
        <dbReference type="ARBA" id="ARBA00023136"/>
    </source>
</evidence>
<dbReference type="GO" id="GO:0006465">
    <property type="term" value="P:signal peptide processing"/>
    <property type="evidence" value="ECO:0007669"/>
    <property type="project" value="TreeGrafter"/>
</dbReference>
<name>A0A1Y5I3W1_OSTTA</name>
<dbReference type="GO" id="GO:0098554">
    <property type="term" value="C:cytoplasmic side of endoplasmic reticulum membrane"/>
    <property type="evidence" value="ECO:0007669"/>
    <property type="project" value="TreeGrafter"/>
</dbReference>
<protein>
    <submittedName>
        <fullName evidence="9">Putative intramembrane protease</fullName>
    </submittedName>
</protein>
<reference evidence="9" key="1">
    <citation type="submission" date="2017-04" db="EMBL/GenBank/DDBJ databases">
        <title>Population genomics of picophytoplankton unveils novel chromosome hypervariability.</title>
        <authorList>
            <consortium name="DOE Joint Genome Institute"/>
            <person name="Blanc-Mathieu R."/>
            <person name="Krasovec M."/>
            <person name="Hebrard M."/>
            <person name="Yau S."/>
            <person name="Desgranges E."/>
            <person name="Martin J."/>
            <person name="Schackwitz W."/>
            <person name="Kuo A."/>
            <person name="Salin G."/>
            <person name="Donnadieu C."/>
            <person name="Desdevises Y."/>
            <person name="Sanchez-Ferandin S."/>
            <person name="Moreau H."/>
            <person name="Rivals E."/>
            <person name="Grigoriev I.V."/>
            <person name="Grimsley N."/>
            <person name="Eyre-Walker A."/>
            <person name="Piganeau G."/>
        </authorList>
    </citation>
    <scope>NUCLEOTIDE SEQUENCE [LARGE SCALE GENOMIC DNA]</scope>
    <source>
        <strain evidence="9">RCC 1115</strain>
    </source>
</reference>
<evidence type="ECO:0000256" key="7">
    <source>
        <dbReference type="SAM" id="MobiDB-lite"/>
    </source>
</evidence>
<evidence type="ECO:0000256" key="8">
    <source>
        <dbReference type="SAM" id="Phobius"/>
    </source>
</evidence>
<dbReference type="AlphaFoldDB" id="A0A1Y5I3W1"/>
<evidence type="ECO:0000256" key="3">
    <source>
        <dbReference type="ARBA" id="ARBA00022692"/>
    </source>
</evidence>
<evidence type="ECO:0000256" key="4">
    <source>
        <dbReference type="ARBA" id="ARBA00022801"/>
    </source>
</evidence>
<proteinExistence type="inferred from homology"/>
<sequence length="507" mass="54362">MLSTTRPTSSARPSTYATRRARATSRRVERARTTSSCRTTVHRTPVERAHVATRARARTTDPAAPALDRAYAWDGVDVFLSYGALACTLAFGPSALESQRLGYAPYFCALATLSIYIGSHRALTRDFRETISFESSLAAPVALSCSLFAVYFALEVLHLDLGAVVGTYFFVLGAIAVGGNSAEVFGACGGWWKQGFVRVPVPDGFAMDKETGEAVREFDATPAQVLGAVIGFALALADVRAGHQDFTLNNLIAVCIVSDFLSVIGFGSFKACATALAGLLCYDAFWVFKSEDVIGKNVMMTVATNQSFNGPFKLLFPRFEDVLNPLPIDAYPFSLLGLGDIAIPGLLCALMLRYDASRAVDLRARANAAASAFMDIFETEEAEVASTPNRFDGEKDSEFESDGYRSGIGKRAGDAAFFAYDDDLKSNDDASIAIPSSLSGRAFFSASLSAYLVGLLVAVSANILTGEGQPALVYLVPIVLGVVAYTANARGESERVFEFVDERKDVL</sequence>
<feature type="transmembrane region" description="Helical" evidence="8">
    <location>
        <begin position="251"/>
        <end position="280"/>
    </location>
</feature>
<keyword evidence="5 8" id="KW-1133">Transmembrane helix</keyword>
<keyword evidence="4" id="KW-0378">Hydrolase</keyword>
<dbReference type="InterPro" id="IPR007369">
    <property type="entry name" value="Peptidase_A22B_SPP"/>
</dbReference>
<dbReference type="Pfam" id="PF04258">
    <property type="entry name" value="Peptidase_A22B"/>
    <property type="match status" value="1"/>
</dbReference>
<keyword evidence="9" id="KW-0645">Protease</keyword>